<reference evidence="3" key="1">
    <citation type="journal article" date="2020" name="Stud. Mycol.">
        <title>101 Dothideomycetes genomes: a test case for predicting lifestyles and emergence of pathogens.</title>
        <authorList>
            <person name="Haridas S."/>
            <person name="Albert R."/>
            <person name="Binder M."/>
            <person name="Bloem J."/>
            <person name="Labutti K."/>
            <person name="Salamov A."/>
            <person name="Andreopoulos B."/>
            <person name="Baker S."/>
            <person name="Barry K."/>
            <person name="Bills G."/>
            <person name="Bluhm B."/>
            <person name="Cannon C."/>
            <person name="Castanera R."/>
            <person name="Culley D."/>
            <person name="Daum C."/>
            <person name="Ezra D."/>
            <person name="Gonzalez J."/>
            <person name="Henrissat B."/>
            <person name="Kuo A."/>
            <person name="Liang C."/>
            <person name="Lipzen A."/>
            <person name="Lutzoni F."/>
            <person name="Magnuson J."/>
            <person name="Mondo S."/>
            <person name="Nolan M."/>
            <person name="Ohm R."/>
            <person name="Pangilinan J."/>
            <person name="Park H.-J."/>
            <person name="Ramirez L."/>
            <person name="Alfaro M."/>
            <person name="Sun H."/>
            <person name="Tritt A."/>
            <person name="Yoshinaga Y."/>
            <person name="Zwiers L.-H."/>
            <person name="Turgeon B."/>
            <person name="Goodwin S."/>
            <person name="Spatafora J."/>
            <person name="Crous P."/>
            <person name="Grigoriev I."/>
        </authorList>
    </citation>
    <scope>NUCLEOTIDE SEQUENCE</scope>
    <source>
        <strain evidence="3">CBS 207.26</strain>
    </source>
</reference>
<feature type="compositionally biased region" description="Polar residues" evidence="1">
    <location>
        <begin position="39"/>
        <end position="58"/>
    </location>
</feature>
<feature type="compositionally biased region" description="Low complexity" evidence="1">
    <location>
        <begin position="98"/>
        <end position="114"/>
    </location>
</feature>
<evidence type="ECO:0000256" key="2">
    <source>
        <dbReference type="SAM" id="Phobius"/>
    </source>
</evidence>
<protein>
    <submittedName>
        <fullName evidence="3">Uncharacterized protein</fullName>
    </submittedName>
</protein>
<keyword evidence="4" id="KW-1185">Reference proteome</keyword>
<dbReference type="OrthoDB" id="9988102at2759"/>
<dbReference type="AlphaFoldDB" id="A0A6A6E1F6"/>
<dbReference type="EMBL" id="ML994641">
    <property type="protein sequence ID" value="KAF2183736.1"/>
    <property type="molecule type" value="Genomic_DNA"/>
</dbReference>
<keyword evidence="2" id="KW-0472">Membrane</keyword>
<name>A0A6A6E1F6_9PEZI</name>
<evidence type="ECO:0000256" key="1">
    <source>
        <dbReference type="SAM" id="MobiDB-lite"/>
    </source>
</evidence>
<keyword evidence="2" id="KW-0812">Transmembrane</keyword>
<proteinExistence type="predicted"/>
<sequence length="326" mass="36262">MYQAPHVSQFTFLDTPADSDNIVPKARVLWVPLREHSTDTTPVEGSQDTPPEGATNNASRKDDSNQDDGCIPKPSKSKRQKPIPPSSLLNATPFAAFPSSGISSPTPSGTSTAGDNDRSNISTKPTCSLNLVCYRKGSTGCVMRQIVVTSQDRWNSYKVYKDFFLKHPNLIPSDERLFKELRKTYLKDMCGFWRRNFSLKTLRRLRLLSYTSTTRPVPVPLDEFTMQEVLWAYNHPSSFGTETDWIEWVFRLRQPDKRHALEFVEGWNPTRIAALGALPCVASTLVGVVWSALEGDVQTAFTVAGFMLSIATVLLALLAVISGVDS</sequence>
<keyword evidence="2" id="KW-1133">Transmembrane helix</keyword>
<feature type="transmembrane region" description="Helical" evidence="2">
    <location>
        <begin position="299"/>
        <end position="321"/>
    </location>
</feature>
<dbReference type="Proteomes" id="UP000800200">
    <property type="component" value="Unassembled WGS sequence"/>
</dbReference>
<feature type="transmembrane region" description="Helical" evidence="2">
    <location>
        <begin position="272"/>
        <end position="293"/>
    </location>
</feature>
<evidence type="ECO:0000313" key="3">
    <source>
        <dbReference type="EMBL" id="KAF2183736.1"/>
    </source>
</evidence>
<accession>A0A6A6E1F6</accession>
<gene>
    <name evidence="3" type="ORF">K469DRAFT_751445</name>
</gene>
<feature type="region of interest" description="Disordered" evidence="1">
    <location>
        <begin position="36"/>
        <end position="121"/>
    </location>
</feature>
<evidence type="ECO:0000313" key="4">
    <source>
        <dbReference type="Proteomes" id="UP000800200"/>
    </source>
</evidence>
<organism evidence="3 4">
    <name type="scientific">Zopfia rhizophila CBS 207.26</name>
    <dbReference type="NCBI Taxonomy" id="1314779"/>
    <lineage>
        <taxon>Eukaryota</taxon>
        <taxon>Fungi</taxon>
        <taxon>Dikarya</taxon>
        <taxon>Ascomycota</taxon>
        <taxon>Pezizomycotina</taxon>
        <taxon>Dothideomycetes</taxon>
        <taxon>Dothideomycetes incertae sedis</taxon>
        <taxon>Zopfiaceae</taxon>
        <taxon>Zopfia</taxon>
    </lineage>
</organism>